<protein>
    <submittedName>
        <fullName evidence="2">Uncharacterized protein</fullName>
    </submittedName>
</protein>
<sequence>MGCTFLASCPHPPTRKGAWAPPSPLRGEGF</sequence>
<proteinExistence type="predicted"/>
<gene>
    <name evidence="2" type="ORF">SPHINGO391_370007</name>
</gene>
<evidence type="ECO:0000313" key="2">
    <source>
        <dbReference type="EMBL" id="VVT05804.1"/>
    </source>
</evidence>
<accession>A0A5E7YFK1</accession>
<feature type="region of interest" description="Disordered" evidence="1">
    <location>
        <begin position="1"/>
        <end position="30"/>
    </location>
</feature>
<reference evidence="2 3" key="1">
    <citation type="submission" date="2019-09" db="EMBL/GenBank/DDBJ databases">
        <authorList>
            <person name="Dittami M. S."/>
        </authorList>
    </citation>
    <scope>NUCLEOTIDE SEQUENCE [LARGE SCALE GENOMIC DNA]</scope>
    <source>
        <strain evidence="2">SPHINGO391</strain>
    </source>
</reference>
<organism evidence="2 3">
    <name type="scientific">Sphingomonas aurantiaca</name>
    <dbReference type="NCBI Taxonomy" id="185949"/>
    <lineage>
        <taxon>Bacteria</taxon>
        <taxon>Pseudomonadati</taxon>
        <taxon>Pseudomonadota</taxon>
        <taxon>Alphaproteobacteria</taxon>
        <taxon>Sphingomonadales</taxon>
        <taxon>Sphingomonadaceae</taxon>
        <taxon>Sphingomonas</taxon>
    </lineage>
</organism>
<dbReference type="AlphaFoldDB" id="A0A5E7YFK1"/>
<evidence type="ECO:0000256" key="1">
    <source>
        <dbReference type="SAM" id="MobiDB-lite"/>
    </source>
</evidence>
<dbReference type="EMBL" id="CABVLI010000031">
    <property type="protein sequence ID" value="VVT05804.1"/>
    <property type="molecule type" value="Genomic_DNA"/>
</dbReference>
<evidence type="ECO:0000313" key="3">
    <source>
        <dbReference type="Proteomes" id="UP000326857"/>
    </source>
</evidence>
<name>A0A5E7YFK1_9SPHN</name>
<dbReference type="Proteomes" id="UP000326857">
    <property type="component" value="Unassembled WGS sequence"/>
</dbReference>